<dbReference type="RefSeq" id="WP_004075991.1">
    <property type="nucleotide sequence ID" value="NZ_CM001436.1"/>
</dbReference>
<keyword evidence="6" id="KW-0346">Stress response</keyword>
<dbReference type="EMBL" id="CM001436">
    <property type="protein sequence ID" value="EHQ34361.1"/>
    <property type="molecule type" value="Genomic_DNA"/>
</dbReference>
<evidence type="ECO:0000256" key="1">
    <source>
        <dbReference type="ARBA" id="ARBA00022649"/>
    </source>
</evidence>
<dbReference type="GO" id="GO:0016787">
    <property type="term" value="F:hydrolase activity"/>
    <property type="evidence" value="ECO:0007669"/>
    <property type="project" value="UniProtKB-KW"/>
</dbReference>
<proteinExistence type="predicted"/>
<dbReference type="Proteomes" id="UP000005741">
    <property type="component" value="Chromosome"/>
</dbReference>
<dbReference type="SUPFAM" id="SSF54786">
    <property type="entry name" value="YcfA/nrd intein domain"/>
    <property type="match status" value="1"/>
</dbReference>
<dbReference type="Pfam" id="PF07927">
    <property type="entry name" value="HicA_toxin"/>
    <property type="match status" value="1"/>
</dbReference>
<dbReference type="GO" id="GO:0004519">
    <property type="term" value="F:endonuclease activity"/>
    <property type="evidence" value="ECO:0007669"/>
    <property type="project" value="UniProtKB-KW"/>
</dbReference>
<protein>
    <submittedName>
        <fullName evidence="7">YcfA family protein</fullName>
    </submittedName>
</protein>
<evidence type="ECO:0000256" key="5">
    <source>
        <dbReference type="ARBA" id="ARBA00022884"/>
    </source>
</evidence>
<reference evidence="7 8" key="1">
    <citation type="submission" date="2011-10" db="EMBL/GenBank/DDBJ databases">
        <title>The Improved High-Quality Draft genome of Methanoplanus limicola DSM 2279.</title>
        <authorList>
            <consortium name="US DOE Joint Genome Institute (JGI-PGF)"/>
            <person name="Lucas S."/>
            <person name="Copeland A."/>
            <person name="Lapidus A."/>
            <person name="Glavina del Rio T."/>
            <person name="Dalin E."/>
            <person name="Tice H."/>
            <person name="Bruce D."/>
            <person name="Goodwin L."/>
            <person name="Pitluck S."/>
            <person name="Peters L."/>
            <person name="Mikhailova N."/>
            <person name="Lu M."/>
            <person name="Kyrpides N."/>
            <person name="Mavromatis K."/>
            <person name="Ivanova N."/>
            <person name="Markowitz V."/>
            <person name="Cheng J.-F."/>
            <person name="Hugenholtz P."/>
            <person name="Woyke T."/>
            <person name="Wu D."/>
            <person name="Wirth R."/>
            <person name="Brambilla E.-M."/>
            <person name="Klenk H.-P."/>
            <person name="Eisen J.A."/>
        </authorList>
    </citation>
    <scope>NUCLEOTIDE SEQUENCE [LARGE SCALE GENOMIC DNA]</scope>
    <source>
        <strain evidence="7 8">DSM 2279</strain>
    </source>
</reference>
<evidence type="ECO:0000256" key="4">
    <source>
        <dbReference type="ARBA" id="ARBA00022801"/>
    </source>
</evidence>
<dbReference type="GO" id="GO:0003729">
    <property type="term" value="F:mRNA binding"/>
    <property type="evidence" value="ECO:0007669"/>
    <property type="project" value="InterPro"/>
</dbReference>
<keyword evidence="2" id="KW-0540">Nuclease</keyword>
<accession>H1YZU9</accession>
<evidence type="ECO:0000313" key="8">
    <source>
        <dbReference type="Proteomes" id="UP000005741"/>
    </source>
</evidence>
<gene>
    <name evidence="7" type="ORF">Metlim_0210</name>
</gene>
<keyword evidence="3" id="KW-0255">Endonuclease</keyword>
<keyword evidence="8" id="KW-1185">Reference proteome</keyword>
<evidence type="ECO:0000313" key="7">
    <source>
        <dbReference type="EMBL" id="EHQ34361.1"/>
    </source>
</evidence>
<evidence type="ECO:0000256" key="2">
    <source>
        <dbReference type="ARBA" id="ARBA00022722"/>
    </source>
</evidence>
<keyword evidence="5" id="KW-0694">RNA-binding</keyword>
<sequence>MWTALSKIPLLSALKVIKTLSAFGYEPIRRTGSHIHLLHPETKRLVTVQNHPGIAIGTLISILIQADIERKDFLSHLK</sequence>
<dbReference type="InterPro" id="IPR012933">
    <property type="entry name" value="HicA_mRNA_interferase"/>
</dbReference>
<dbReference type="HOGENOM" id="CLU_164851_6_2_2"/>
<dbReference type="InParanoid" id="H1YZU9"/>
<dbReference type="Gene3D" id="3.30.920.30">
    <property type="entry name" value="Hypothetical protein"/>
    <property type="match status" value="1"/>
</dbReference>
<evidence type="ECO:0000256" key="6">
    <source>
        <dbReference type="ARBA" id="ARBA00023016"/>
    </source>
</evidence>
<dbReference type="STRING" id="937775.Metlim_0210"/>
<keyword evidence="4" id="KW-0378">Hydrolase</keyword>
<dbReference type="InterPro" id="IPR038570">
    <property type="entry name" value="HicA_sf"/>
</dbReference>
<dbReference type="AlphaFoldDB" id="H1YZU9"/>
<name>H1YZU9_9EURY</name>
<organism evidence="7 8">
    <name type="scientific">Methanoplanus limicola DSM 2279</name>
    <dbReference type="NCBI Taxonomy" id="937775"/>
    <lineage>
        <taxon>Archaea</taxon>
        <taxon>Methanobacteriati</taxon>
        <taxon>Methanobacteriota</taxon>
        <taxon>Stenosarchaea group</taxon>
        <taxon>Methanomicrobia</taxon>
        <taxon>Methanomicrobiales</taxon>
        <taxon>Methanomicrobiaceae</taxon>
        <taxon>Methanoplanus</taxon>
    </lineage>
</organism>
<evidence type="ECO:0000256" key="3">
    <source>
        <dbReference type="ARBA" id="ARBA00022759"/>
    </source>
</evidence>
<keyword evidence="1" id="KW-1277">Toxin-antitoxin system</keyword>